<keyword evidence="11 12" id="KW-0472">Membrane</keyword>
<feature type="transmembrane region" description="Helical" evidence="12">
    <location>
        <begin position="343"/>
        <end position="362"/>
    </location>
</feature>
<evidence type="ECO:0000256" key="4">
    <source>
        <dbReference type="ARBA" id="ARBA00022475"/>
    </source>
</evidence>
<dbReference type="OrthoDB" id="9776710at2"/>
<dbReference type="GO" id="GO:0070069">
    <property type="term" value="C:cytochrome complex"/>
    <property type="evidence" value="ECO:0007669"/>
    <property type="project" value="TreeGrafter"/>
</dbReference>
<comment type="similarity">
    <text evidence="2">Belongs to the cytochrome ubiquinol oxidase subunit 2 family.</text>
</comment>
<evidence type="ECO:0000256" key="12">
    <source>
        <dbReference type="SAM" id="Phobius"/>
    </source>
</evidence>
<feature type="transmembrane region" description="Helical" evidence="12">
    <location>
        <begin position="180"/>
        <end position="199"/>
    </location>
</feature>
<feature type="transmembrane region" description="Helical" evidence="12">
    <location>
        <begin position="220"/>
        <end position="240"/>
    </location>
</feature>
<dbReference type="PANTHER" id="PTHR43141">
    <property type="entry name" value="CYTOCHROME BD2 SUBUNIT II"/>
    <property type="match status" value="1"/>
</dbReference>
<dbReference type="GO" id="GO:0005886">
    <property type="term" value="C:plasma membrane"/>
    <property type="evidence" value="ECO:0007669"/>
    <property type="project" value="UniProtKB-SubCell"/>
</dbReference>
<proteinExistence type="inferred from homology"/>
<feature type="transmembrane region" description="Helical" evidence="12">
    <location>
        <begin position="12"/>
        <end position="38"/>
    </location>
</feature>
<evidence type="ECO:0000256" key="7">
    <source>
        <dbReference type="ARBA" id="ARBA00022723"/>
    </source>
</evidence>
<dbReference type="EMBL" id="CAACYH010000007">
    <property type="protein sequence ID" value="VFB15105.1"/>
    <property type="molecule type" value="Genomic_DNA"/>
</dbReference>
<keyword evidence="8" id="KW-0249">Electron transport</keyword>
<evidence type="ECO:0000256" key="1">
    <source>
        <dbReference type="ARBA" id="ARBA00004651"/>
    </source>
</evidence>
<evidence type="ECO:0000256" key="11">
    <source>
        <dbReference type="ARBA" id="ARBA00023136"/>
    </source>
</evidence>
<dbReference type="PANTHER" id="PTHR43141:SF5">
    <property type="entry name" value="CYTOCHROME BD-I UBIQUINOL OXIDASE SUBUNIT 2"/>
    <property type="match status" value="1"/>
</dbReference>
<accession>A0A449I6P8</accession>
<organism evidence="13 14">
    <name type="scientific">Prevotella heparinolytica</name>
    <dbReference type="NCBI Taxonomy" id="28113"/>
    <lineage>
        <taxon>Bacteria</taxon>
        <taxon>Pseudomonadati</taxon>
        <taxon>Bacteroidota</taxon>
        <taxon>Bacteroidia</taxon>
        <taxon>Bacteroidales</taxon>
        <taxon>Bacteroidaceae</taxon>
        <taxon>Bacteroides</taxon>
    </lineage>
</organism>
<evidence type="ECO:0000313" key="14">
    <source>
        <dbReference type="Proteomes" id="UP000396835"/>
    </source>
</evidence>
<dbReference type="EC" id="1.10.3.-" evidence="13"/>
<keyword evidence="9 12" id="KW-1133">Transmembrane helix</keyword>
<comment type="subcellular location">
    <subcellularLocation>
        <location evidence="1">Cell membrane</location>
        <topology evidence="1">Multi-pass membrane protein</topology>
    </subcellularLocation>
</comment>
<evidence type="ECO:0000256" key="2">
    <source>
        <dbReference type="ARBA" id="ARBA00007543"/>
    </source>
</evidence>
<evidence type="ECO:0000256" key="5">
    <source>
        <dbReference type="ARBA" id="ARBA00022617"/>
    </source>
</evidence>
<dbReference type="Proteomes" id="UP000396835">
    <property type="component" value="Unassembled WGS sequence"/>
</dbReference>
<feature type="transmembrane region" description="Helical" evidence="12">
    <location>
        <begin position="58"/>
        <end position="78"/>
    </location>
</feature>
<keyword evidence="13" id="KW-0560">Oxidoreductase</keyword>
<dbReference type="GO" id="GO:0019646">
    <property type="term" value="P:aerobic electron transport chain"/>
    <property type="evidence" value="ECO:0007669"/>
    <property type="project" value="TreeGrafter"/>
</dbReference>
<keyword evidence="10" id="KW-0408">Iron</keyword>
<protein>
    <submittedName>
        <fullName evidence="13">Cytochrome bd quinol oxidase subunit 2 apoprotein</fullName>
        <ecNumber evidence="13">1.10.3.-</ecNumber>
    </submittedName>
</protein>
<keyword evidence="7" id="KW-0479">Metal-binding</keyword>
<evidence type="ECO:0000256" key="3">
    <source>
        <dbReference type="ARBA" id="ARBA00022448"/>
    </source>
</evidence>
<dbReference type="AlphaFoldDB" id="A0A449I6P8"/>
<keyword evidence="5" id="KW-0349">Heme</keyword>
<evidence type="ECO:0000256" key="10">
    <source>
        <dbReference type="ARBA" id="ARBA00023004"/>
    </source>
</evidence>
<dbReference type="Pfam" id="PF02322">
    <property type="entry name" value="Cyt_bd_oxida_II"/>
    <property type="match status" value="1"/>
</dbReference>
<feature type="transmembrane region" description="Helical" evidence="12">
    <location>
        <begin position="293"/>
        <end position="313"/>
    </location>
</feature>
<keyword evidence="6 12" id="KW-0812">Transmembrane</keyword>
<dbReference type="RefSeq" id="WP_131752859.1">
    <property type="nucleotide sequence ID" value="NZ_CAACYH010000007.1"/>
</dbReference>
<evidence type="ECO:0000256" key="8">
    <source>
        <dbReference type="ARBA" id="ARBA00022982"/>
    </source>
</evidence>
<keyword evidence="4" id="KW-1003">Cell membrane</keyword>
<name>A0A449I6P8_9BACE</name>
<reference evidence="13 14" key="1">
    <citation type="submission" date="2019-02" db="EMBL/GenBank/DDBJ databases">
        <authorList>
            <consortium name="Pathogen Informatics"/>
        </authorList>
    </citation>
    <scope>NUCLEOTIDE SEQUENCE [LARGE SCALE GENOMIC DNA]</scope>
    <source>
        <strain evidence="13 14">3012STDY7078512</strain>
    </source>
</reference>
<dbReference type="GO" id="GO:0016682">
    <property type="term" value="F:oxidoreductase activity, acting on diphenols and related substances as donors, oxygen as acceptor"/>
    <property type="evidence" value="ECO:0007669"/>
    <property type="project" value="TreeGrafter"/>
</dbReference>
<evidence type="ECO:0000256" key="9">
    <source>
        <dbReference type="ARBA" id="ARBA00022989"/>
    </source>
</evidence>
<dbReference type="GO" id="GO:0046872">
    <property type="term" value="F:metal ion binding"/>
    <property type="evidence" value="ECO:0007669"/>
    <property type="project" value="UniProtKB-KW"/>
</dbReference>
<dbReference type="GO" id="GO:0009055">
    <property type="term" value="F:electron transfer activity"/>
    <property type="evidence" value="ECO:0007669"/>
    <property type="project" value="TreeGrafter"/>
</dbReference>
<evidence type="ECO:0000313" key="13">
    <source>
        <dbReference type="EMBL" id="VFB15105.1"/>
    </source>
</evidence>
<feature type="transmembrane region" description="Helical" evidence="12">
    <location>
        <begin position="84"/>
        <end position="101"/>
    </location>
</feature>
<feature type="transmembrane region" description="Helical" evidence="12">
    <location>
        <begin position="260"/>
        <end position="281"/>
    </location>
</feature>
<evidence type="ECO:0000256" key="6">
    <source>
        <dbReference type="ARBA" id="ARBA00022692"/>
    </source>
</evidence>
<sequence length="382" mass="43008">MDTYIFLQHYWWFVVSLLGAILVFLLFVQGGNSLLFCLGKTEEQKKMMINSTGRKWEFTFTTLVTFGGAFFASFPLFYSTSFGGAYWLWMIILFSFVLQAVSYEFQSKAGNLLGKTTYRTFLVINGVVGPVLLGGAVATFFTGSEFYINKGNMADAAMPVISRWANAGHGLDALLNPWNVVLGLAVFFLSRILGTLYFINNINDENLVSRCRRSLWGNTGLFLLFFLAFVIRTLVADGYAVRPETGEVFMEPYKYLTNFLEMPVVLLVFLVGVLAVLWGIIRTLWKPAFDKGIWFAGVGTVLTVLSLLLVAGYNNTAYYPSTHDLQSSLTITNSCSSLFTLKVMAYVSILVPFVLAYIFYAWRSIDIRKIDAKEMKEGEHTY</sequence>
<gene>
    <name evidence="13" type="primary">cydB</name>
    <name evidence="13" type="ORF">NCTC7812_02690</name>
</gene>
<dbReference type="InterPro" id="IPR003317">
    <property type="entry name" value="Cyt-d_oxidase_su2"/>
</dbReference>
<keyword evidence="3" id="KW-0813">Transport</keyword>
<feature type="transmembrane region" description="Helical" evidence="12">
    <location>
        <begin position="122"/>
        <end position="143"/>
    </location>
</feature>